<dbReference type="GeneID" id="27705692"/>
<dbReference type="HOGENOM" id="CLU_056755_0_0_1"/>
<proteinExistence type="predicted"/>
<evidence type="ECO:0000313" key="4">
    <source>
        <dbReference type="Proteomes" id="UP000053789"/>
    </source>
</evidence>
<feature type="transmembrane region" description="Helical" evidence="1">
    <location>
        <begin position="328"/>
        <end position="350"/>
    </location>
</feature>
<keyword evidence="1" id="KW-0812">Transmembrane</keyword>
<evidence type="ECO:0000313" key="3">
    <source>
        <dbReference type="EMBL" id="KIW86639.1"/>
    </source>
</evidence>
<evidence type="ECO:0000256" key="1">
    <source>
        <dbReference type="SAM" id="Phobius"/>
    </source>
</evidence>
<protein>
    <recommendedName>
        <fullName evidence="5">Peptidase A1 domain-containing protein</fullName>
    </recommendedName>
</protein>
<dbReference type="EMBL" id="KN847014">
    <property type="protein sequence ID" value="KIW86639.1"/>
    <property type="molecule type" value="Genomic_DNA"/>
</dbReference>
<dbReference type="RefSeq" id="XP_016613308.1">
    <property type="nucleotide sequence ID" value="XM_016770469.1"/>
</dbReference>
<name>A0A0D2HQB3_CLAB1</name>
<feature type="chain" id="PRO_5002243502" description="Peptidase A1 domain-containing protein" evidence="2">
    <location>
        <begin position="22"/>
        <end position="385"/>
    </location>
</feature>
<gene>
    <name evidence="3" type="ORF">Z519_12764</name>
</gene>
<keyword evidence="2" id="KW-0732">Signal</keyword>
<feature type="signal peptide" evidence="2">
    <location>
        <begin position="1"/>
        <end position="21"/>
    </location>
</feature>
<keyword evidence="4" id="KW-1185">Reference proteome</keyword>
<accession>A0A0D2HQB3</accession>
<keyword evidence="1" id="KW-0472">Membrane</keyword>
<evidence type="ECO:0008006" key="5">
    <source>
        <dbReference type="Google" id="ProtNLM"/>
    </source>
</evidence>
<sequence>MVQVPPLFLLSFLSLSAFARAGHGRGKLLPSKTTTTFHTPLYFFEYGARRATIKYAPVSVPPMNENGGMAQYFHDSTTLPCRDCVLTWLQMGIEYADGRKADADTGMWLHHGVMVNRDRADAVCWDGSTVNAGYYVGRSDKIALSVDLMNLLQSEPQTDIVFTITYEYIEGRQTQDFYAVTPYWLDVGGCRTSDVPAYRDSTFNYSSPILKGVPQGMITFVGGHLHDGGTHIDLTKNGRVVCRLNAFYDRYRYQDDGKLMEHVSTIETCETPAETVTKDEWSIVACYNTSLHEPMGMVDGSLEPVMGIMLVYVAQGLERHGMSRTMSLSVILGIGCLAAVALLAAVSCWLEGRCGHRNRRLSFADVIWTRGRDLEQEAVVPLMKT</sequence>
<dbReference type="AlphaFoldDB" id="A0A0D2HQB3"/>
<reference evidence="3" key="1">
    <citation type="submission" date="2015-01" db="EMBL/GenBank/DDBJ databases">
        <title>The Genome Sequence of Cladophialophora bantiana CBS 173.52.</title>
        <authorList>
            <consortium name="The Broad Institute Genomics Platform"/>
            <person name="Cuomo C."/>
            <person name="de Hoog S."/>
            <person name="Gorbushina A."/>
            <person name="Stielow B."/>
            <person name="Teixiera M."/>
            <person name="Abouelleil A."/>
            <person name="Chapman S.B."/>
            <person name="Priest M."/>
            <person name="Young S.K."/>
            <person name="Wortman J."/>
            <person name="Nusbaum C."/>
            <person name="Birren B."/>
        </authorList>
    </citation>
    <scope>NUCLEOTIDE SEQUENCE [LARGE SCALE GENOMIC DNA]</scope>
    <source>
        <strain evidence="3">CBS 173.52</strain>
    </source>
</reference>
<keyword evidence="1" id="KW-1133">Transmembrane helix</keyword>
<dbReference type="VEuPathDB" id="FungiDB:Z519_12764"/>
<dbReference type="Proteomes" id="UP000053789">
    <property type="component" value="Unassembled WGS sequence"/>
</dbReference>
<evidence type="ECO:0000256" key="2">
    <source>
        <dbReference type="SAM" id="SignalP"/>
    </source>
</evidence>
<dbReference type="OrthoDB" id="4142625at2759"/>
<organism evidence="3 4">
    <name type="scientific">Cladophialophora bantiana (strain ATCC 10958 / CBS 173.52 / CDC B-1940 / NIH 8579)</name>
    <name type="common">Xylohypha bantiana</name>
    <dbReference type="NCBI Taxonomy" id="1442370"/>
    <lineage>
        <taxon>Eukaryota</taxon>
        <taxon>Fungi</taxon>
        <taxon>Dikarya</taxon>
        <taxon>Ascomycota</taxon>
        <taxon>Pezizomycotina</taxon>
        <taxon>Eurotiomycetes</taxon>
        <taxon>Chaetothyriomycetidae</taxon>
        <taxon>Chaetothyriales</taxon>
        <taxon>Herpotrichiellaceae</taxon>
        <taxon>Cladophialophora</taxon>
    </lineage>
</organism>